<dbReference type="AlphaFoldDB" id="A0A6V7NQG1"/>
<feature type="compositionally biased region" description="Low complexity" evidence="1">
    <location>
        <begin position="191"/>
        <end position="208"/>
    </location>
</feature>
<dbReference type="EMBL" id="LR862141">
    <property type="protein sequence ID" value="CAD1820594.1"/>
    <property type="molecule type" value="Genomic_DNA"/>
</dbReference>
<proteinExistence type="predicted"/>
<name>A0A6V7NQG1_ANACO</name>
<accession>A0A6V7NQG1</accession>
<reference evidence="2" key="1">
    <citation type="submission" date="2020-07" db="EMBL/GenBank/DDBJ databases">
        <authorList>
            <person name="Lin J."/>
        </authorList>
    </citation>
    <scope>NUCLEOTIDE SEQUENCE</scope>
</reference>
<protein>
    <submittedName>
        <fullName evidence="2">Uncharacterized protein</fullName>
    </submittedName>
</protein>
<feature type="region of interest" description="Disordered" evidence="1">
    <location>
        <begin position="139"/>
        <end position="219"/>
    </location>
</feature>
<evidence type="ECO:0000313" key="2">
    <source>
        <dbReference type="EMBL" id="CAD1820594.1"/>
    </source>
</evidence>
<sequence length="219" mass="23855">MQEKGRKSKRGTLPSLLHGLRLKRASKGCGVFIISHNCKNTLPKQVGCGLQSVPVHRKVYRYKSCETANPSLGLAENPKCTGTTIKAYRYKSCTGTTIKAVPVGALATTLQKLWKDSEYRSNTQTLQFAKVQCVTFTPPKKEFRPRNSKVTHLKTPSGGDRDSAPAKRSQAPTWPTAPLGCSKEPSHTEYPDSAASAPREPRSSRVAPQNSNPPAAPKV</sequence>
<evidence type="ECO:0000256" key="1">
    <source>
        <dbReference type="SAM" id="MobiDB-lite"/>
    </source>
</evidence>
<organism evidence="2">
    <name type="scientific">Ananas comosus var. bracteatus</name>
    <name type="common">red pineapple</name>
    <dbReference type="NCBI Taxonomy" id="296719"/>
    <lineage>
        <taxon>Eukaryota</taxon>
        <taxon>Viridiplantae</taxon>
        <taxon>Streptophyta</taxon>
        <taxon>Embryophyta</taxon>
        <taxon>Tracheophyta</taxon>
        <taxon>Spermatophyta</taxon>
        <taxon>Magnoliopsida</taxon>
        <taxon>Liliopsida</taxon>
        <taxon>Poales</taxon>
        <taxon>Bromeliaceae</taxon>
        <taxon>Bromelioideae</taxon>
        <taxon>Ananas</taxon>
    </lineage>
</organism>
<gene>
    <name evidence="2" type="ORF">CB5_LOCUS3805</name>
</gene>